<dbReference type="RefSeq" id="XP_046011173.1">
    <property type="nucleotide sequence ID" value="XM_046154148.1"/>
</dbReference>
<gene>
    <name evidence="2" type="ORF">B0I36DRAFT_324718</name>
</gene>
<reference evidence="2" key="1">
    <citation type="journal article" date="2021" name="Nat. Commun.">
        <title>Genetic determinants of endophytism in the Arabidopsis root mycobiome.</title>
        <authorList>
            <person name="Mesny F."/>
            <person name="Miyauchi S."/>
            <person name="Thiergart T."/>
            <person name="Pickel B."/>
            <person name="Atanasova L."/>
            <person name="Karlsson M."/>
            <person name="Huettel B."/>
            <person name="Barry K.W."/>
            <person name="Haridas S."/>
            <person name="Chen C."/>
            <person name="Bauer D."/>
            <person name="Andreopoulos W."/>
            <person name="Pangilinan J."/>
            <person name="LaButti K."/>
            <person name="Riley R."/>
            <person name="Lipzen A."/>
            <person name="Clum A."/>
            <person name="Drula E."/>
            <person name="Henrissat B."/>
            <person name="Kohler A."/>
            <person name="Grigoriev I.V."/>
            <person name="Martin F.M."/>
            <person name="Hacquard S."/>
        </authorList>
    </citation>
    <scope>NUCLEOTIDE SEQUENCE</scope>
    <source>
        <strain evidence="2">MPI-CAGE-CH-0230</strain>
    </source>
</reference>
<protein>
    <submittedName>
        <fullName evidence="2">Uncharacterized protein</fullName>
    </submittedName>
</protein>
<feature type="compositionally biased region" description="Basic residues" evidence="1">
    <location>
        <begin position="232"/>
        <end position="241"/>
    </location>
</feature>
<dbReference type="OrthoDB" id="10261408at2759"/>
<feature type="compositionally biased region" description="Low complexity" evidence="1">
    <location>
        <begin position="242"/>
        <end position="251"/>
    </location>
</feature>
<organism evidence="2 3">
    <name type="scientific">Microdochium trichocladiopsis</name>
    <dbReference type="NCBI Taxonomy" id="1682393"/>
    <lineage>
        <taxon>Eukaryota</taxon>
        <taxon>Fungi</taxon>
        <taxon>Dikarya</taxon>
        <taxon>Ascomycota</taxon>
        <taxon>Pezizomycotina</taxon>
        <taxon>Sordariomycetes</taxon>
        <taxon>Xylariomycetidae</taxon>
        <taxon>Xylariales</taxon>
        <taxon>Microdochiaceae</taxon>
        <taxon>Microdochium</taxon>
    </lineage>
</organism>
<keyword evidence="3" id="KW-1185">Reference proteome</keyword>
<sequence>MFFHCAVLDLFLPLCDRGQSRQRLYSWQSEDSSAEAICRASTNQLKHILVDCRLHRHRALASLCTAAFIRVSNAMLRDAGRGHIMHARQMSSESGGGAPVRAPAVDPEWRFYFLLCLANCQDMLICFTLAAPLMRGLLANAMQQGVMSAAEAKTIVVNLEARATSHAAEALWEDFGEVLLDLNHTAVRPMESQTSKISGKFEELVAFQDFTIDEDFMQPGEGSGGAAQAGRRGGRGSRRRAAATARTGARQDGVAKRA</sequence>
<evidence type="ECO:0000256" key="1">
    <source>
        <dbReference type="SAM" id="MobiDB-lite"/>
    </source>
</evidence>
<dbReference type="Proteomes" id="UP000756346">
    <property type="component" value="Unassembled WGS sequence"/>
</dbReference>
<name>A0A9P9BPB1_9PEZI</name>
<dbReference type="EMBL" id="JAGTJQ010000006">
    <property type="protein sequence ID" value="KAH7028885.1"/>
    <property type="molecule type" value="Genomic_DNA"/>
</dbReference>
<proteinExistence type="predicted"/>
<feature type="region of interest" description="Disordered" evidence="1">
    <location>
        <begin position="218"/>
        <end position="258"/>
    </location>
</feature>
<dbReference type="GeneID" id="70183694"/>
<dbReference type="AlphaFoldDB" id="A0A9P9BPB1"/>
<accession>A0A9P9BPB1</accession>
<comment type="caution">
    <text evidence="2">The sequence shown here is derived from an EMBL/GenBank/DDBJ whole genome shotgun (WGS) entry which is preliminary data.</text>
</comment>
<evidence type="ECO:0000313" key="3">
    <source>
        <dbReference type="Proteomes" id="UP000756346"/>
    </source>
</evidence>
<evidence type="ECO:0000313" key="2">
    <source>
        <dbReference type="EMBL" id="KAH7028885.1"/>
    </source>
</evidence>